<dbReference type="RefSeq" id="WP_028528488.1">
    <property type="nucleotide sequence ID" value="NZ_CABLBR010000011.1"/>
</dbReference>
<organism evidence="1 2">
    <name type="scientific">Ruminococcus gauvreauii</name>
    <dbReference type="NCBI Taxonomy" id="438033"/>
    <lineage>
        <taxon>Bacteria</taxon>
        <taxon>Bacillati</taxon>
        <taxon>Bacillota</taxon>
        <taxon>Clostridia</taxon>
        <taxon>Eubacteriales</taxon>
        <taxon>Oscillospiraceae</taxon>
        <taxon>Ruminococcus</taxon>
    </lineage>
</organism>
<evidence type="ECO:0000313" key="1">
    <source>
        <dbReference type="EMBL" id="UWP57993.1"/>
    </source>
</evidence>
<proteinExistence type="predicted"/>
<name>A0ABY5VEW0_9FIRM</name>
<accession>A0ABY5VEW0</accession>
<reference evidence="1" key="1">
    <citation type="journal article" date="2022" name="Cell">
        <title>Design, construction, and in vivo augmentation of a complex gut microbiome.</title>
        <authorList>
            <person name="Cheng A.G."/>
            <person name="Ho P.Y."/>
            <person name="Aranda-Diaz A."/>
            <person name="Jain S."/>
            <person name="Yu F.B."/>
            <person name="Meng X."/>
            <person name="Wang M."/>
            <person name="Iakiviak M."/>
            <person name="Nagashima K."/>
            <person name="Zhao A."/>
            <person name="Murugkar P."/>
            <person name="Patil A."/>
            <person name="Atabakhsh K."/>
            <person name="Weakley A."/>
            <person name="Yan J."/>
            <person name="Brumbaugh A.R."/>
            <person name="Higginbottom S."/>
            <person name="Dimas A."/>
            <person name="Shiver A.L."/>
            <person name="Deutschbauer A."/>
            <person name="Neff N."/>
            <person name="Sonnenburg J.L."/>
            <person name="Huang K.C."/>
            <person name="Fischbach M.A."/>
        </authorList>
    </citation>
    <scope>NUCLEOTIDE SEQUENCE</scope>
    <source>
        <strain evidence="1">DSM 19829</strain>
    </source>
</reference>
<dbReference type="PROSITE" id="PS51257">
    <property type="entry name" value="PROKAR_LIPOPROTEIN"/>
    <property type="match status" value="1"/>
</dbReference>
<evidence type="ECO:0000313" key="2">
    <source>
        <dbReference type="Proteomes" id="UP001060164"/>
    </source>
</evidence>
<sequence length="203" mass="21516">MKKRSYAARFGAMALTLTLVTACLLGGTMARYVTEVSGSATAAVAAWSFKANEKDGTQNFTLDLGDSRTAYKTEDIKDKVIAPGTTGQFDIVIDGTGSEVGIDYSVAIAAADKTALPDDMVFSTGKITADNAGKKLSEFKIDDATIPYSAAADAMKETITVYWSWAFDADDATAVNDNTYADKDWTLDITVTGKQATPETPTA</sequence>
<dbReference type="Proteomes" id="UP001060164">
    <property type="component" value="Chromosome"/>
</dbReference>
<keyword evidence="2" id="KW-1185">Reference proteome</keyword>
<protein>
    <submittedName>
        <fullName evidence="1">Uncharacterized protein</fullName>
    </submittedName>
</protein>
<dbReference type="EMBL" id="CP102290">
    <property type="protein sequence ID" value="UWP57993.1"/>
    <property type="molecule type" value="Genomic_DNA"/>
</dbReference>
<gene>
    <name evidence="1" type="ORF">NQ502_11370</name>
</gene>